<proteinExistence type="predicted"/>
<feature type="domain" description="Phytase-like" evidence="2">
    <location>
        <begin position="61"/>
        <end position="366"/>
    </location>
</feature>
<accession>A0A433V7H3</accession>
<keyword evidence="4" id="KW-1185">Reference proteome</keyword>
<reference evidence="3" key="1">
    <citation type="submission" date="2018-12" db="EMBL/GenBank/DDBJ databases">
        <authorList>
            <person name="Will S."/>
            <person name="Neumann-Schaal M."/>
            <person name="Henke P."/>
        </authorList>
    </citation>
    <scope>NUCLEOTIDE SEQUENCE</scope>
    <source>
        <strain evidence="3">PCC 7102</strain>
    </source>
</reference>
<dbReference type="EMBL" id="RSCL01000017">
    <property type="protein sequence ID" value="RUT02057.1"/>
    <property type="molecule type" value="Genomic_DNA"/>
</dbReference>
<feature type="transmembrane region" description="Helical" evidence="1">
    <location>
        <begin position="12"/>
        <end position="32"/>
    </location>
</feature>
<reference evidence="3" key="2">
    <citation type="journal article" date="2019" name="Genome Biol. Evol.">
        <title>Day and night: Metabolic profiles and evolutionary relationships of six axenic non-marine cyanobacteria.</title>
        <authorList>
            <person name="Will S.E."/>
            <person name="Henke P."/>
            <person name="Boedeker C."/>
            <person name="Huang S."/>
            <person name="Brinkmann H."/>
            <person name="Rohde M."/>
            <person name="Jarek M."/>
            <person name="Friedl T."/>
            <person name="Seufert S."/>
            <person name="Schumacher M."/>
            <person name="Overmann J."/>
            <person name="Neumann-Schaal M."/>
            <person name="Petersen J."/>
        </authorList>
    </citation>
    <scope>NUCLEOTIDE SEQUENCE [LARGE SCALE GENOMIC DNA]</scope>
    <source>
        <strain evidence="3">PCC 7102</strain>
    </source>
</reference>
<dbReference type="PANTHER" id="PTHR37957:SF1">
    <property type="entry name" value="PHYTASE-LIKE DOMAIN-CONTAINING PROTEIN"/>
    <property type="match status" value="1"/>
</dbReference>
<dbReference type="Pfam" id="PF13449">
    <property type="entry name" value="Phytase-like"/>
    <property type="match status" value="1"/>
</dbReference>
<keyword evidence="1" id="KW-0472">Membrane</keyword>
<evidence type="ECO:0000313" key="3">
    <source>
        <dbReference type="EMBL" id="RUT02057.1"/>
    </source>
</evidence>
<dbReference type="SUPFAM" id="SSF50969">
    <property type="entry name" value="YVTN repeat-like/Quinoprotein amine dehydrogenase"/>
    <property type="match status" value="1"/>
</dbReference>
<dbReference type="AlphaFoldDB" id="A0A433V7H3"/>
<evidence type="ECO:0000259" key="2">
    <source>
        <dbReference type="Pfam" id="PF13449"/>
    </source>
</evidence>
<dbReference type="PANTHER" id="PTHR37957">
    <property type="entry name" value="BLR7070 PROTEIN"/>
    <property type="match status" value="1"/>
</dbReference>
<gene>
    <name evidence="3" type="ORF">DSM106972_061320</name>
</gene>
<sequence length="399" mass="44078">MAIVMQLIRKNKALQFTVFFCIPILIISLFFLNQPSSAVEITGIEFIGQAVIPTGTIFQNTPVGGLSGITYDDTNQLYYAISDDRSEKAPARFYTFRIDLSQGVLKDAKVAPVGVTLLVDKNNQNFAKSTIDSEGIALTNRGTVFISSEGDAAKFINPFIKEFSLASGKEVSSLPIPDKFLPSRDGKKGIRNNLAFESLTITPDNKYLFSATENALIQDGSEAKPGVSTSSRILQYNLSTNQLEKEYLYRTEAVKPLINITGKYAQGLPDLHAIDNQGHFISIERAFTGLGFAISLFQVSLEGATDIQNVDSLSQVDTKAIIPVQKKLLLDLRKLDVSLDNIEGLTLGRVLPNGQPTLIVVSDNNFQKIQRTQFLAFKLKTESSSRLQRLLRRLFPSRQ</sequence>
<keyword evidence="1" id="KW-1133">Transmembrane helix</keyword>
<dbReference type="Proteomes" id="UP000271624">
    <property type="component" value="Unassembled WGS sequence"/>
</dbReference>
<protein>
    <recommendedName>
        <fullName evidence="2">Phytase-like domain-containing protein</fullName>
    </recommendedName>
</protein>
<dbReference type="InterPro" id="IPR011044">
    <property type="entry name" value="Quino_amine_DH_bsu"/>
</dbReference>
<dbReference type="InterPro" id="IPR027372">
    <property type="entry name" value="Phytase-like_dom"/>
</dbReference>
<organism evidence="3 4">
    <name type="scientific">Dulcicalothrix desertica PCC 7102</name>
    <dbReference type="NCBI Taxonomy" id="232991"/>
    <lineage>
        <taxon>Bacteria</taxon>
        <taxon>Bacillati</taxon>
        <taxon>Cyanobacteriota</taxon>
        <taxon>Cyanophyceae</taxon>
        <taxon>Nostocales</taxon>
        <taxon>Calotrichaceae</taxon>
        <taxon>Dulcicalothrix</taxon>
    </lineage>
</organism>
<evidence type="ECO:0000256" key="1">
    <source>
        <dbReference type="SAM" id="Phobius"/>
    </source>
</evidence>
<name>A0A433V7H3_9CYAN</name>
<keyword evidence="1" id="KW-0812">Transmembrane</keyword>
<comment type="caution">
    <text evidence="3">The sequence shown here is derived from an EMBL/GenBank/DDBJ whole genome shotgun (WGS) entry which is preliminary data.</text>
</comment>
<evidence type="ECO:0000313" key="4">
    <source>
        <dbReference type="Proteomes" id="UP000271624"/>
    </source>
</evidence>